<accession>A0A1M5MUS5</accession>
<name>A0A1M5MUS5_9BACT</name>
<evidence type="ECO:0000313" key="3">
    <source>
        <dbReference type="Proteomes" id="UP000184212"/>
    </source>
</evidence>
<organism evidence="2 3">
    <name type="scientific">Chryseolinea serpens</name>
    <dbReference type="NCBI Taxonomy" id="947013"/>
    <lineage>
        <taxon>Bacteria</taxon>
        <taxon>Pseudomonadati</taxon>
        <taxon>Bacteroidota</taxon>
        <taxon>Cytophagia</taxon>
        <taxon>Cytophagales</taxon>
        <taxon>Fulvivirgaceae</taxon>
        <taxon>Chryseolinea</taxon>
    </lineage>
</organism>
<sequence length="252" mass="29438">MTLQYCSDLHLEFPVNKKYLEANPIKPKGEILLLAGDIVPFAVMENEKAFFDFVSGNFEQVYWVAGNHEYYRSDILHRTGVVNERIRKNVSLVNNVSVRYKNVRLVFSTLWSKIDPTREWVIQKTMADFHLIRNGDKKIVVPDYNKLHDACRDFLSHELQTGMEQPTIVVSHHVPTLFRYPEKYRHSELNSAFAVELFEFIENSAVDYWIYGHNHSAVADFKIGTTTLTTNQLGYVEYGEHFSFQRDRVIQL</sequence>
<dbReference type="PANTHER" id="PTHR37844">
    <property type="entry name" value="SER/THR PROTEIN PHOSPHATASE SUPERFAMILY (AFU_ORTHOLOGUE AFUA_1G14840)"/>
    <property type="match status" value="1"/>
</dbReference>
<dbReference type="EMBL" id="FQWQ01000001">
    <property type="protein sequence ID" value="SHG81031.1"/>
    <property type="molecule type" value="Genomic_DNA"/>
</dbReference>
<dbReference type="STRING" id="947013.SAMN04488109_1950"/>
<gene>
    <name evidence="2" type="ORF">SAMN04488109_1950</name>
</gene>
<dbReference type="Gene3D" id="3.60.21.10">
    <property type="match status" value="1"/>
</dbReference>
<dbReference type="RefSeq" id="WP_073133173.1">
    <property type="nucleotide sequence ID" value="NZ_FQWQ01000001.1"/>
</dbReference>
<dbReference type="OrthoDB" id="356681at2"/>
<feature type="domain" description="Calcineurin-like phosphoesterase" evidence="1">
    <location>
        <begin position="6"/>
        <end position="216"/>
    </location>
</feature>
<reference evidence="2 3" key="1">
    <citation type="submission" date="2016-11" db="EMBL/GenBank/DDBJ databases">
        <authorList>
            <person name="Jaros S."/>
            <person name="Januszkiewicz K."/>
            <person name="Wedrychowicz H."/>
        </authorList>
    </citation>
    <scope>NUCLEOTIDE SEQUENCE [LARGE SCALE GENOMIC DNA]</scope>
    <source>
        <strain evidence="2 3">DSM 24574</strain>
    </source>
</reference>
<dbReference type="InterPro" id="IPR004843">
    <property type="entry name" value="Calcineurin-like_PHP"/>
</dbReference>
<proteinExistence type="predicted"/>
<dbReference type="AlphaFoldDB" id="A0A1M5MUS5"/>
<evidence type="ECO:0000259" key="1">
    <source>
        <dbReference type="Pfam" id="PF00149"/>
    </source>
</evidence>
<keyword evidence="3" id="KW-1185">Reference proteome</keyword>
<dbReference type="Pfam" id="PF00149">
    <property type="entry name" value="Metallophos"/>
    <property type="match status" value="1"/>
</dbReference>
<evidence type="ECO:0000313" key="2">
    <source>
        <dbReference type="EMBL" id="SHG81031.1"/>
    </source>
</evidence>
<keyword evidence="2" id="KW-0378">Hydrolase</keyword>
<dbReference type="Proteomes" id="UP000184212">
    <property type="component" value="Unassembled WGS sequence"/>
</dbReference>
<protein>
    <submittedName>
        <fullName evidence="2">Predicted phosphohydrolase</fullName>
    </submittedName>
</protein>
<dbReference type="GO" id="GO:0016787">
    <property type="term" value="F:hydrolase activity"/>
    <property type="evidence" value="ECO:0007669"/>
    <property type="project" value="UniProtKB-KW"/>
</dbReference>
<dbReference type="InterPro" id="IPR029052">
    <property type="entry name" value="Metallo-depent_PP-like"/>
</dbReference>
<dbReference type="PANTHER" id="PTHR37844:SF1">
    <property type="entry name" value="CALCINEURIN-LIKE PHOSPHOESTERASE DOMAIN-CONTAINING PROTEIN"/>
    <property type="match status" value="1"/>
</dbReference>
<dbReference type="SUPFAM" id="SSF56300">
    <property type="entry name" value="Metallo-dependent phosphatases"/>
    <property type="match status" value="1"/>
</dbReference>